<sequence length="146" mass="17532">MKNPTFEIFTGTMVKIPNPKLIQVLCCHYGDEKATTLYKGHDCDEAMTILQNQTVNDMGICSLYFDEAVYARNDRIKQDFFPEFYPEVQTASKERFNELLHICFKERLDVQIKMEQTMYQNYKPYRSLFEKVRDFYQFYFKKPPQL</sequence>
<protein>
    <submittedName>
        <fullName evidence="1">Uncharacterized protein</fullName>
    </submittedName>
</protein>
<organism evidence="1">
    <name type="scientific">Faucicola osloensis</name>
    <name type="common">Moraxella osloensis</name>
    <dbReference type="NCBI Taxonomy" id="34062"/>
    <lineage>
        <taxon>Bacteria</taxon>
        <taxon>Pseudomonadati</taxon>
        <taxon>Pseudomonadota</taxon>
        <taxon>Gammaproteobacteria</taxon>
        <taxon>Moraxellales</taxon>
        <taxon>Moraxellaceae</taxon>
        <taxon>Faucicola</taxon>
    </lineage>
</organism>
<reference evidence="2" key="2">
    <citation type="submission" date="2019-04" db="EMBL/GenBank/DDBJ databases">
        <title>Moraxella osloensis CCUG 73412, isolated from corneal scrapings as causative agent of keratitis.</title>
        <authorList>
            <person name="Connolly G."/>
            <person name="Jaen-Luchoro D."/>
            <person name="Pinyeiro-Iglesias B."/>
            <person name="Curry A."/>
            <person name="Knowles S."/>
            <person name="Moore E.R.B."/>
        </authorList>
    </citation>
    <scope>NUCLEOTIDE SEQUENCE</scope>
    <source>
        <strain evidence="2">CCUG 73412</strain>
    </source>
</reference>
<accession>A0AAD0AGQ0</accession>
<evidence type="ECO:0000313" key="2">
    <source>
        <dbReference type="EMBL" id="MDI4510568.1"/>
    </source>
</evidence>
<dbReference type="EMBL" id="CP024176">
    <property type="protein sequence ID" value="ATQ82768.1"/>
    <property type="molecule type" value="Genomic_DNA"/>
</dbReference>
<proteinExistence type="predicted"/>
<reference evidence="1" key="1">
    <citation type="submission" date="2017-11" db="EMBL/GenBank/DDBJ databases">
        <title>Complete Genome Sequence from Moraxella oslensis YHS isolated from human skin.</title>
        <authorList>
            <person name="Lee K."/>
            <person name="Lim J.Y."/>
            <person name="Hwang I."/>
        </authorList>
    </citation>
    <scope>NUCLEOTIDE SEQUENCE</scope>
    <source>
        <strain evidence="1">YHS</strain>
    </source>
</reference>
<dbReference type="EMBL" id="SSCJ01000010">
    <property type="protein sequence ID" value="MDI4510568.1"/>
    <property type="molecule type" value="Genomic_DNA"/>
</dbReference>
<name>A0AAD0AGQ0_FAUOS</name>
<gene>
    <name evidence="2" type="ORF">E6P75_10155</name>
    <name evidence="1" type="ORF">YHS_02375</name>
</gene>
<dbReference type="AlphaFoldDB" id="A0AAD0AGQ0"/>
<evidence type="ECO:0000313" key="1">
    <source>
        <dbReference type="EMBL" id="ATQ82768.1"/>
    </source>
</evidence>